<dbReference type="InterPro" id="IPR019734">
    <property type="entry name" value="TPR_rpt"/>
</dbReference>
<feature type="transmembrane region" description="Helical" evidence="6">
    <location>
        <begin position="40"/>
        <end position="58"/>
    </location>
</feature>
<evidence type="ECO:0000256" key="6">
    <source>
        <dbReference type="SAM" id="Phobius"/>
    </source>
</evidence>
<evidence type="ECO:0000256" key="5">
    <source>
        <dbReference type="PROSITE-ProRule" id="PRU00339"/>
    </source>
</evidence>
<keyword evidence="3 6" id="KW-1133">Transmembrane helix</keyword>
<feature type="transmembrane region" description="Helical" evidence="6">
    <location>
        <begin position="236"/>
        <end position="253"/>
    </location>
</feature>
<protein>
    <recommendedName>
        <fullName evidence="7">O-antigen ligase-related domain-containing protein</fullName>
    </recommendedName>
</protein>
<sequence length="694" mass="79064">MNFRELPEKIIEYTCYALFFIVPIIWLPVTSELFEFNKMIIVYLATSVILSAWLFKSVSDGAIIFKRTPLDIPIILFLASNVLSTVFSIDRQTSIFGYYSRFNGGLLSTFAYITLYYALVTFFDKNKLFRLLKILLASSVLVSIYGILQHPTPLFRNPDGSFRGIDAGYWQEDAQSRAFSTLGHANWLAAFILMLLPFALFFLTQAKEWWGKAFYTLLLIGQFLAFTFAYSRGGTVGFVTGLAVLVAGTIFVFRDTLRSFFKLKRFFPTSIRFFYPPNLGFFLILTLLGWFLTLYFFSNAFLSRGVRLTEIKSTIETQTPSQQTETQLTKPGTETGKIRLIVWKGAIDIFKHYPILGSGVETFAFSYYEFRPAEHNLTSEWDYLYNKAHNEFLNYLATTGSLGFFTYLLLIITFVIVVIMTLNQKIDSWQKFFLIAALASYTGYHAQNVFGFSVVAIALLFYLIPGFVFVTIQTTTPAKISLPFLKTSLTAKLARGIVLVAGALLVTGSLNMWLADYYYNQGVSTTNDLEAYKTLKTAVFLRPDEPLYKASLAGPTIHLATSLDGDERKAKTVEAFNYLDQAKNISPNNINIWQLRLSTLFELAKVENQYLDPAITNAEIIADLAPTQAEHQYNLAFLYNLKGEYQKAQEQLEKTVTLKPDYQEAWELLLEVDSKLKDEKSLAEHQKKYKQLFP</sequence>
<feature type="repeat" description="TPR" evidence="5">
    <location>
        <begin position="629"/>
        <end position="662"/>
    </location>
</feature>
<evidence type="ECO:0000313" key="8">
    <source>
        <dbReference type="EMBL" id="OGY24384.1"/>
    </source>
</evidence>
<feature type="transmembrane region" description="Helical" evidence="6">
    <location>
        <begin position="213"/>
        <end position="230"/>
    </location>
</feature>
<feature type="transmembrane region" description="Helical" evidence="6">
    <location>
        <begin position="187"/>
        <end position="206"/>
    </location>
</feature>
<feature type="transmembrane region" description="Helical" evidence="6">
    <location>
        <begin position="402"/>
        <end position="422"/>
    </location>
</feature>
<dbReference type="PANTHER" id="PTHR37422">
    <property type="entry name" value="TEICHURONIC ACID BIOSYNTHESIS PROTEIN TUAE"/>
    <property type="match status" value="1"/>
</dbReference>
<reference evidence="8 9" key="1">
    <citation type="journal article" date="2016" name="Nat. Commun.">
        <title>Thousands of microbial genomes shed light on interconnected biogeochemical processes in an aquifer system.</title>
        <authorList>
            <person name="Anantharaman K."/>
            <person name="Brown C.T."/>
            <person name="Hug L.A."/>
            <person name="Sharon I."/>
            <person name="Castelle C.J."/>
            <person name="Probst A.J."/>
            <person name="Thomas B.C."/>
            <person name="Singh A."/>
            <person name="Wilkins M.J."/>
            <person name="Karaoz U."/>
            <person name="Brodie E.L."/>
            <person name="Williams K.H."/>
            <person name="Hubbard S.S."/>
            <person name="Banfield J.F."/>
        </authorList>
    </citation>
    <scope>NUCLEOTIDE SEQUENCE [LARGE SCALE GENOMIC DNA]</scope>
</reference>
<feature type="transmembrane region" description="Helical" evidence="6">
    <location>
        <begin position="493"/>
        <end position="514"/>
    </location>
</feature>
<feature type="transmembrane region" description="Helical" evidence="6">
    <location>
        <begin position="10"/>
        <end position="28"/>
    </location>
</feature>
<dbReference type="AlphaFoldDB" id="A0A1G1W9T3"/>
<evidence type="ECO:0000313" key="9">
    <source>
        <dbReference type="Proteomes" id="UP000178493"/>
    </source>
</evidence>
<gene>
    <name evidence="8" type="ORF">A2126_03340</name>
</gene>
<organism evidence="8 9">
    <name type="scientific">Candidatus Woykebacteria bacterium GWB1_45_5</name>
    <dbReference type="NCBI Taxonomy" id="1802592"/>
    <lineage>
        <taxon>Bacteria</taxon>
        <taxon>Candidatus Woykeibacteriota</taxon>
    </lineage>
</organism>
<name>A0A1G1W9T3_9BACT</name>
<keyword evidence="5" id="KW-0802">TPR repeat</keyword>
<keyword evidence="4 6" id="KW-0472">Membrane</keyword>
<accession>A0A1G1W9T3</accession>
<dbReference type="Pfam" id="PF04932">
    <property type="entry name" value="Wzy_C"/>
    <property type="match status" value="1"/>
</dbReference>
<comment type="caution">
    <text evidence="8">The sequence shown here is derived from an EMBL/GenBank/DDBJ whole genome shotgun (WGS) entry which is preliminary data.</text>
</comment>
<dbReference type="InterPro" id="IPR051533">
    <property type="entry name" value="WaaL-like"/>
</dbReference>
<feature type="transmembrane region" description="Helical" evidence="6">
    <location>
        <begin position="273"/>
        <end position="297"/>
    </location>
</feature>
<proteinExistence type="predicted"/>
<dbReference type="InterPro" id="IPR011990">
    <property type="entry name" value="TPR-like_helical_dom_sf"/>
</dbReference>
<feature type="transmembrane region" description="Helical" evidence="6">
    <location>
        <begin position="452"/>
        <end position="472"/>
    </location>
</feature>
<dbReference type="Gene3D" id="1.25.40.10">
    <property type="entry name" value="Tetratricopeptide repeat domain"/>
    <property type="match status" value="1"/>
</dbReference>
<dbReference type="PROSITE" id="PS50005">
    <property type="entry name" value="TPR"/>
    <property type="match status" value="1"/>
</dbReference>
<keyword evidence="2 6" id="KW-0812">Transmembrane</keyword>
<feature type="transmembrane region" description="Helical" evidence="6">
    <location>
        <begin position="70"/>
        <end position="89"/>
    </location>
</feature>
<dbReference type="InterPro" id="IPR007016">
    <property type="entry name" value="O-antigen_ligase-rel_domated"/>
</dbReference>
<comment type="subcellular location">
    <subcellularLocation>
        <location evidence="1">Membrane</location>
        <topology evidence="1">Multi-pass membrane protein</topology>
    </subcellularLocation>
</comment>
<evidence type="ECO:0000256" key="4">
    <source>
        <dbReference type="ARBA" id="ARBA00023136"/>
    </source>
</evidence>
<evidence type="ECO:0000256" key="3">
    <source>
        <dbReference type="ARBA" id="ARBA00022989"/>
    </source>
</evidence>
<evidence type="ECO:0000256" key="2">
    <source>
        <dbReference type="ARBA" id="ARBA00022692"/>
    </source>
</evidence>
<feature type="domain" description="O-antigen ligase-related" evidence="7">
    <location>
        <begin position="219"/>
        <end position="408"/>
    </location>
</feature>
<dbReference type="SUPFAM" id="SSF48452">
    <property type="entry name" value="TPR-like"/>
    <property type="match status" value="1"/>
</dbReference>
<dbReference type="PANTHER" id="PTHR37422:SF13">
    <property type="entry name" value="LIPOPOLYSACCHARIDE BIOSYNTHESIS PROTEIN PA4999-RELATED"/>
    <property type="match status" value="1"/>
</dbReference>
<dbReference type="Proteomes" id="UP000178493">
    <property type="component" value="Unassembled WGS sequence"/>
</dbReference>
<evidence type="ECO:0000256" key="1">
    <source>
        <dbReference type="ARBA" id="ARBA00004141"/>
    </source>
</evidence>
<feature type="transmembrane region" description="Helical" evidence="6">
    <location>
        <begin position="131"/>
        <end position="148"/>
    </location>
</feature>
<evidence type="ECO:0000259" key="7">
    <source>
        <dbReference type="Pfam" id="PF04932"/>
    </source>
</evidence>
<dbReference type="GO" id="GO:0016020">
    <property type="term" value="C:membrane"/>
    <property type="evidence" value="ECO:0007669"/>
    <property type="project" value="UniProtKB-SubCell"/>
</dbReference>
<dbReference type="EMBL" id="MHCO01000018">
    <property type="protein sequence ID" value="OGY24384.1"/>
    <property type="molecule type" value="Genomic_DNA"/>
</dbReference>
<feature type="transmembrane region" description="Helical" evidence="6">
    <location>
        <begin position="101"/>
        <end position="119"/>
    </location>
</feature>